<reference evidence="2 3" key="1">
    <citation type="submission" date="2024-04" db="EMBL/GenBank/DDBJ databases">
        <title>Human intestinal bacterial collection.</title>
        <authorList>
            <person name="Pauvert C."/>
            <person name="Hitch T.C.A."/>
            <person name="Clavel T."/>
        </authorList>
    </citation>
    <scope>NUCLEOTIDE SEQUENCE [LARGE SCALE GENOMIC DNA]</scope>
    <source>
        <strain evidence="2 3">CLA-AA-H249</strain>
    </source>
</reference>
<dbReference type="Gene3D" id="1.10.260.40">
    <property type="entry name" value="lambda repressor-like DNA-binding domains"/>
    <property type="match status" value="1"/>
</dbReference>
<organism evidence="2 3">
    <name type="scientific">Anaerostipes amylophilus</name>
    <dbReference type="NCBI Taxonomy" id="2981779"/>
    <lineage>
        <taxon>Bacteria</taxon>
        <taxon>Bacillati</taxon>
        <taxon>Bacillota</taxon>
        <taxon>Clostridia</taxon>
        <taxon>Lachnospirales</taxon>
        <taxon>Lachnospiraceae</taxon>
        <taxon>Anaerostipes</taxon>
    </lineage>
</organism>
<dbReference type="SUPFAM" id="SSF47413">
    <property type="entry name" value="lambda repressor-like DNA-binding domains"/>
    <property type="match status" value="1"/>
</dbReference>
<comment type="caution">
    <text evidence="2">The sequence shown here is derived from an EMBL/GenBank/DDBJ whole genome shotgun (WGS) entry which is preliminary data.</text>
</comment>
<dbReference type="Pfam" id="PF01381">
    <property type="entry name" value="HTH_3"/>
    <property type="match status" value="1"/>
</dbReference>
<protein>
    <submittedName>
        <fullName evidence="2">Helix-turn-helix transcriptional regulator</fullName>
    </submittedName>
</protein>
<evidence type="ECO:0000313" key="3">
    <source>
        <dbReference type="Proteomes" id="UP001482154"/>
    </source>
</evidence>
<dbReference type="SMART" id="SM00530">
    <property type="entry name" value="HTH_XRE"/>
    <property type="match status" value="1"/>
</dbReference>
<feature type="domain" description="HTH cro/C1-type" evidence="1">
    <location>
        <begin position="17"/>
        <end position="76"/>
    </location>
</feature>
<dbReference type="InterPro" id="IPR010982">
    <property type="entry name" value="Lambda_DNA-bd_dom_sf"/>
</dbReference>
<dbReference type="PROSITE" id="PS50943">
    <property type="entry name" value="HTH_CROC1"/>
    <property type="match status" value="1"/>
</dbReference>
<evidence type="ECO:0000259" key="1">
    <source>
        <dbReference type="PROSITE" id="PS50943"/>
    </source>
</evidence>
<evidence type="ECO:0000313" key="2">
    <source>
        <dbReference type="EMBL" id="MEQ2711154.1"/>
    </source>
</evidence>
<dbReference type="EMBL" id="JBBNIN010000010">
    <property type="protein sequence ID" value="MEQ2711154.1"/>
    <property type="molecule type" value="Genomic_DNA"/>
</dbReference>
<name>A0ABV1IVC6_9FIRM</name>
<keyword evidence="3" id="KW-1185">Reference proteome</keyword>
<dbReference type="Proteomes" id="UP001482154">
    <property type="component" value="Unassembled WGS sequence"/>
</dbReference>
<sequence>MARIIDSNEKNLIGSNLKILRKQKKMSQQELSDKLETLAIYICRGSISRIEDKSRTVTDIELYGLSKVLGVSIDSLFEYPIE</sequence>
<dbReference type="InterPro" id="IPR001387">
    <property type="entry name" value="Cro/C1-type_HTH"/>
</dbReference>
<dbReference type="RefSeq" id="WP_022374893.1">
    <property type="nucleotide sequence ID" value="NZ_JAOQJG010000003.1"/>
</dbReference>
<accession>A0ABV1IVC6</accession>
<gene>
    <name evidence="2" type="ORF">AAAU51_08215</name>
</gene>
<dbReference type="CDD" id="cd00093">
    <property type="entry name" value="HTH_XRE"/>
    <property type="match status" value="1"/>
</dbReference>
<proteinExistence type="predicted"/>